<reference evidence="2 3" key="1">
    <citation type="submission" date="2019-06" db="EMBL/GenBank/DDBJ databases">
        <title>Genome Sequence of the Brown Rot Fungal Pathogen Monilinia laxa.</title>
        <authorList>
            <person name="De Miccolis Angelini R.M."/>
            <person name="Landi L."/>
            <person name="Abate D."/>
            <person name="Pollastro S."/>
            <person name="Romanazzi G."/>
            <person name="Faretra F."/>
        </authorList>
    </citation>
    <scope>NUCLEOTIDE SEQUENCE [LARGE SCALE GENOMIC DNA]</scope>
    <source>
        <strain evidence="2 3">Mlax316</strain>
    </source>
</reference>
<dbReference type="AlphaFoldDB" id="A0A5N6JXW9"/>
<evidence type="ECO:0000313" key="3">
    <source>
        <dbReference type="Proteomes" id="UP000326757"/>
    </source>
</evidence>
<name>A0A5N6JXW9_MONLA</name>
<dbReference type="OrthoDB" id="1919336at2759"/>
<evidence type="ECO:0000259" key="1">
    <source>
        <dbReference type="Pfam" id="PF00536"/>
    </source>
</evidence>
<proteinExistence type="predicted"/>
<gene>
    <name evidence="2" type="ORF">EYC80_009463</name>
</gene>
<accession>A0A5N6JXW9</accession>
<dbReference type="Pfam" id="PF00536">
    <property type="entry name" value="SAM_1"/>
    <property type="match status" value="1"/>
</dbReference>
<keyword evidence="3" id="KW-1185">Reference proteome</keyword>
<dbReference type="InterPro" id="IPR013761">
    <property type="entry name" value="SAM/pointed_sf"/>
</dbReference>
<dbReference type="Proteomes" id="UP000326757">
    <property type="component" value="Unassembled WGS sequence"/>
</dbReference>
<dbReference type="InterPro" id="IPR001660">
    <property type="entry name" value="SAM"/>
</dbReference>
<feature type="domain" description="SAM" evidence="1">
    <location>
        <begin position="2"/>
        <end position="57"/>
    </location>
</feature>
<protein>
    <recommendedName>
        <fullName evidence="1">SAM domain-containing protein</fullName>
    </recommendedName>
</protein>
<comment type="caution">
    <text evidence="2">The sequence shown here is derived from an EMBL/GenBank/DDBJ whole genome shotgun (WGS) entry which is preliminary data.</text>
</comment>
<dbReference type="Gene3D" id="1.10.150.50">
    <property type="entry name" value="Transcription Factor, Ets-1"/>
    <property type="match status" value="1"/>
</dbReference>
<dbReference type="EMBL" id="VIGI01000011">
    <property type="protein sequence ID" value="KAB8293999.1"/>
    <property type="molecule type" value="Genomic_DNA"/>
</dbReference>
<organism evidence="2 3">
    <name type="scientific">Monilinia laxa</name>
    <name type="common">Brown rot fungus</name>
    <name type="synonym">Sclerotinia laxa</name>
    <dbReference type="NCBI Taxonomy" id="61186"/>
    <lineage>
        <taxon>Eukaryota</taxon>
        <taxon>Fungi</taxon>
        <taxon>Dikarya</taxon>
        <taxon>Ascomycota</taxon>
        <taxon>Pezizomycotina</taxon>
        <taxon>Leotiomycetes</taxon>
        <taxon>Helotiales</taxon>
        <taxon>Sclerotiniaceae</taxon>
        <taxon>Monilinia</taxon>
    </lineage>
</organism>
<evidence type="ECO:0000313" key="2">
    <source>
        <dbReference type="EMBL" id="KAB8293999.1"/>
    </source>
</evidence>
<sequence length="112" mass="13042">MDLQSVLNRLKIQCYLHRLINAGFDTWDELKDITEADMQELDMRLGHRRKLQREIATSRGWPLNSPLEAIPICLYGEKKEEQKQVIATNLTVIGDQQLIDTNDIGIPFRHQQ</sequence>
<dbReference type="SUPFAM" id="SSF47769">
    <property type="entry name" value="SAM/Pointed domain"/>
    <property type="match status" value="1"/>
</dbReference>